<dbReference type="PANTHER" id="PTHR30086">
    <property type="entry name" value="ARGININE EXPORTER PROTEIN ARGO"/>
    <property type="match status" value="1"/>
</dbReference>
<evidence type="ECO:0000313" key="7">
    <source>
        <dbReference type="EMBL" id="MCW8086860.1"/>
    </source>
</evidence>
<keyword evidence="4 6" id="KW-1133">Transmembrane helix</keyword>
<feature type="transmembrane region" description="Helical" evidence="6">
    <location>
        <begin position="71"/>
        <end position="89"/>
    </location>
</feature>
<dbReference type="EMBL" id="JAPFQI010000011">
    <property type="protein sequence ID" value="MCW8086860.1"/>
    <property type="molecule type" value="Genomic_DNA"/>
</dbReference>
<dbReference type="PANTHER" id="PTHR30086:SF20">
    <property type="entry name" value="ARGININE EXPORTER PROTEIN ARGO-RELATED"/>
    <property type="match status" value="1"/>
</dbReference>
<dbReference type="RefSeq" id="WP_301590986.1">
    <property type="nucleotide sequence ID" value="NZ_JAPFQI010000011.1"/>
</dbReference>
<feature type="transmembrane region" description="Helical" evidence="6">
    <location>
        <begin position="132"/>
        <end position="153"/>
    </location>
</feature>
<keyword evidence="5 6" id="KW-0472">Membrane</keyword>
<reference evidence="7 8" key="1">
    <citation type="submission" date="2022-10" db="EMBL/GenBank/DDBJ databases">
        <title>Roseococcus glaciei nov., sp. nov., isolated from glacier.</title>
        <authorList>
            <person name="Liu Q."/>
            <person name="Xin Y.-H."/>
        </authorList>
    </citation>
    <scope>NUCLEOTIDE SEQUENCE [LARGE SCALE GENOMIC DNA]</scope>
    <source>
        <strain evidence="7 8">MDT2-1-1</strain>
    </source>
</reference>
<evidence type="ECO:0000256" key="2">
    <source>
        <dbReference type="ARBA" id="ARBA00022475"/>
    </source>
</evidence>
<evidence type="ECO:0000256" key="5">
    <source>
        <dbReference type="ARBA" id="ARBA00023136"/>
    </source>
</evidence>
<gene>
    <name evidence="7" type="ORF">OF850_14580</name>
</gene>
<protein>
    <submittedName>
        <fullName evidence="7">Lysine transporter LysE</fullName>
    </submittedName>
</protein>
<proteinExistence type="predicted"/>
<accession>A0ABT3NXH8</accession>
<dbReference type="InterPro" id="IPR001123">
    <property type="entry name" value="LeuE-type"/>
</dbReference>
<sequence length="192" mass="19320">MQDPLLFALAVLALLGTPGPTNTLLATAGAMAGLRASLKLILAEAAGYLIAILGIGLLIGPAVATSPLVSGALRVVVGAYLVLLAVRLWQRGEAGPGPGGAVSFAQVWLTTLLNPKALVLALVVIPFGHPGVGLYLLGFTTLLMMCALGWIAFGATLGAAAGRAGKARFVPRAGSLAVGGFAAFLLLSPMLR</sequence>
<comment type="subcellular location">
    <subcellularLocation>
        <location evidence="1">Cell membrane</location>
        <topology evidence="1">Multi-pass membrane protein</topology>
    </subcellularLocation>
</comment>
<evidence type="ECO:0000256" key="6">
    <source>
        <dbReference type="SAM" id="Phobius"/>
    </source>
</evidence>
<evidence type="ECO:0000256" key="4">
    <source>
        <dbReference type="ARBA" id="ARBA00022989"/>
    </source>
</evidence>
<feature type="transmembrane region" description="Helical" evidence="6">
    <location>
        <begin position="173"/>
        <end position="191"/>
    </location>
</feature>
<dbReference type="Proteomes" id="UP001526430">
    <property type="component" value="Unassembled WGS sequence"/>
</dbReference>
<comment type="caution">
    <text evidence="7">The sequence shown here is derived from an EMBL/GenBank/DDBJ whole genome shotgun (WGS) entry which is preliminary data.</text>
</comment>
<evidence type="ECO:0000256" key="1">
    <source>
        <dbReference type="ARBA" id="ARBA00004651"/>
    </source>
</evidence>
<feature type="transmembrane region" description="Helical" evidence="6">
    <location>
        <begin position="45"/>
        <end position="64"/>
    </location>
</feature>
<name>A0ABT3NXH8_9PROT</name>
<keyword evidence="2" id="KW-1003">Cell membrane</keyword>
<keyword evidence="3 6" id="KW-0812">Transmembrane</keyword>
<organism evidence="7 8">
    <name type="scientific">Sabulicella glaciei</name>
    <dbReference type="NCBI Taxonomy" id="2984948"/>
    <lineage>
        <taxon>Bacteria</taxon>
        <taxon>Pseudomonadati</taxon>
        <taxon>Pseudomonadota</taxon>
        <taxon>Alphaproteobacteria</taxon>
        <taxon>Acetobacterales</taxon>
        <taxon>Acetobacteraceae</taxon>
        <taxon>Sabulicella</taxon>
    </lineage>
</organism>
<feature type="transmembrane region" description="Helical" evidence="6">
    <location>
        <begin position="101"/>
        <end position="125"/>
    </location>
</feature>
<keyword evidence="8" id="KW-1185">Reference proteome</keyword>
<evidence type="ECO:0000313" key="8">
    <source>
        <dbReference type="Proteomes" id="UP001526430"/>
    </source>
</evidence>
<evidence type="ECO:0000256" key="3">
    <source>
        <dbReference type="ARBA" id="ARBA00022692"/>
    </source>
</evidence>